<keyword evidence="2" id="KW-1185">Reference proteome</keyword>
<dbReference type="AlphaFoldDB" id="A0ABD0LXB5"/>
<evidence type="ECO:0000313" key="1">
    <source>
        <dbReference type="EMBL" id="KAK7504068.1"/>
    </source>
</evidence>
<proteinExistence type="predicted"/>
<feature type="non-terminal residue" evidence="1">
    <location>
        <position position="54"/>
    </location>
</feature>
<organism evidence="1 2">
    <name type="scientific">Batillaria attramentaria</name>
    <dbReference type="NCBI Taxonomy" id="370345"/>
    <lineage>
        <taxon>Eukaryota</taxon>
        <taxon>Metazoa</taxon>
        <taxon>Spiralia</taxon>
        <taxon>Lophotrochozoa</taxon>
        <taxon>Mollusca</taxon>
        <taxon>Gastropoda</taxon>
        <taxon>Caenogastropoda</taxon>
        <taxon>Sorbeoconcha</taxon>
        <taxon>Cerithioidea</taxon>
        <taxon>Batillariidae</taxon>
        <taxon>Batillaria</taxon>
    </lineage>
</organism>
<dbReference type="EMBL" id="JACVVK020000017">
    <property type="protein sequence ID" value="KAK7504068.1"/>
    <property type="molecule type" value="Genomic_DNA"/>
</dbReference>
<comment type="caution">
    <text evidence="1">The sequence shown here is derived from an EMBL/GenBank/DDBJ whole genome shotgun (WGS) entry which is preliminary data.</text>
</comment>
<gene>
    <name evidence="1" type="ORF">BaRGS_00004800</name>
</gene>
<reference evidence="1 2" key="1">
    <citation type="journal article" date="2023" name="Sci. Data">
        <title>Genome assembly of the Korean intertidal mud-creeper Batillaria attramentaria.</title>
        <authorList>
            <person name="Patra A.K."/>
            <person name="Ho P.T."/>
            <person name="Jun S."/>
            <person name="Lee S.J."/>
            <person name="Kim Y."/>
            <person name="Won Y.J."/>
        </authorList>
    </citation>
    <scope>NUCLEOTIDE SEQUENCE [LARGE SCALE GENOMIC DNA]</scope>
    <source>
        <strain evidence="1">Wonlab-2016</strain>
    </source>
</reference>
<feature type="non-terminal residue" evidence="1">
    <location>
        <position position="1"/>
    </location>
</feature>
<dbReference type="Proteomes" id="UP001519460">
    <property type="component" value="Unassembled WGS sequence"/>
</dbReference>
<protein>
    <submittedName>
        <fullName evidence="1">Uncharacterized protein</fullName>
    </submittedName>
</protein>
<accession>A0ABD0LXB5</accession>
<sequence length="54" mass="5843">KVGGTRRTKGLPIILPDYKLSLSSSLGVTMAVGLPLRRAGVGWHELGRQEQEGR</sequence>
<evidence type="ECO:0000313" key="2">
    <source>
        <dbReference type="Proteomes" id="UP001519460"/>
    </source>
</evidence>
<name>A0ABD0LXB5_9CAEN</name>